<evidence type="ECO:0000256" key="1">
    <source>
        <dbReference type="SAM" id="MobiDB-lite"/>
    </source>
</evidence>
<dbReference type="OrthoDB" id="5386574at2759"/>
<organism evidence="2 3">
    <name type="scientific">Microthyrium microscopicum</name>
    <dbReference type="NCBI Taxonomy" id="703497"/>
    <lineage>
        <taxon>Eukaryota</taxon>
        <taxon>Fungi</taxon>
        <taxon>Dikarya</taxon>
        <taxon>Ascomycota</taxon>
        <taxon>Pezizomycotina</taxon>
        <taxon>Dothideomycetes</taxon>
        <taxon>Dothideomycetes incertae sedis</taxon>
        <taxon>Microthyriales</taxon>
        <taxon>Microthyriaceae</taxon>
        <taxon>Microthyrium</taxon>
    </lineage>
</organism>
<name>A0A6A6UP75_9PEZI</name>
<dbReference type="Proteomes" id="UP000799302">
    <property type="component" value="Unassembled WGS sequence"/>
</dbReference>
<feature type="compositionally biased region" description="Low complexity" evidence="1">
    <location>
        <begin position="26"/>
        <end position="35"/>
    </location>
</feature>
<feature type="compositionally biased region" description="Basic residues" evidence="1">
    <location>
        <begin position="719"/>
        <end position="729"/>
    </location>
</feature>
<feature type="compositionally biased region" description="Basic and acidic residues" evidence="1">
    <location>
        <begin position="708"/>
        <end position="718"/>
    </location>
</feature>
<evidence type="ECO:0000313" key="3">
    <source>
        <dbReference type="Proteomes" id="UP000799302"/>
    </source>
</evidence>
<feature type="compositionally biased region" description="Basic and acidic residues" evidence="1">
    <location>
        <begin position="533"/>
        <end position="544"/>
    </location>
</feature>
<feature type="compositionally biased region" description="Basic and acidic residues" evidence="1">
    <location>
        <begin position="798"/>
        <end position="827"/>
    </location>
</feature>
<dbReference type="Pfam" id="PF11489">
    <property type="entry name" value="Aim21"/>
    <property type="match status" value="1"/>
</dbReference>
<dbReference type="EMBL" id="MU004231">
    <property type="protein sequence ID" value="KAF2673526.1"/>
    <property type="molecule type" value="Genomic_DNA"/>
</dbReference>
<feature type="compositionally biased region" description="Basic and acidic residues" evidence="1">
    <location>
        <begin position="367"/>
        <end position="384"/>
    </location>
</feature>
<feature type="compositionally biased region" description="Basic and acidic residues" evidence="1">
    <location>
        <begin position="467"/>
        <end position="491"/>
    </location>
</feature>
<dbReference type="InterPro" id="IPR021582">
    <property type="entry name" value="Aim21"/>
</dbReference>
<feature type="compositionally biased region" description="Polar residues" evidence="1">
    <location>
        <begin position="604"/>
        <end position="626"/>
    </location>
</feature>
<protein>
    <recommendedName>
        <fullName evidence="4">Altered inheritance of mitochondria protein 21</fullName>
    </recommendedName>
</protein>
<feature type="compositionally biased region" description="Polar residues" evidence="1">
    <location>
        <begin position="52"/>
        <end position="63"/>
    </location>
</feature>
<feature type="compositionally biased region" description="Basic and acidic residues" evidence="1">
    <location>
        <begin position="390"/>
        <end position="418"/>
    </location>
</feature>
<feature type="compositionally biased region" description="Basic and acidic residues" evidence="1">
    <location>
        <begin position="773"/>
        <end position="791"/>
    </location>
</feature>
<feature type="compositionally biased region" description="Polar residues" evidence="1">
    <location>
        <begin position="118"/>
        <end position="138"/>
    </location>
</feature>
<evidence type="ECO:0008006" key="4">
    <source>
        <dbReference type="Google" id="ProtNLM"/>
    </source>
</evidence>
<sequence length="827" mass="90645">MAQPVIPARPARTKNIDIPLIPPRPSSNRSVSPGRDSYARSPLNDPAFLHNAKSNQPSSLSRSVSRDIPERPPSVSLPSIGQEGSEYAATQTPSDNGRPEQTKTVAGDLPLHAPTASLPVSTAKSRISAVTRTDSNSAAAVGIGKPASESGSHHAHSNLAHELSRSSSSQQQRSRPASVYTTEELDEQGIPEIGLQVPLLGMAGDVQAPTPGPSAVPSKPASTNIPIESRNHYRTKSGREVFRGPPGSYGLHGHGLVNHVDPFEKAWYQKHPEAHAREAAGEYGPKIPMERKEYNLSSAELNKLVHTNDSLEDLHQNVSTPDEEIGYLASDEYAHRISSPRPASANKRHSQTYAESPLRKMSLPKTQRPELSRGDTDDNDEVIHVDAPTEEDHHSGAGRHEESDHPILAEDEVAKRPEGQFMTPAVEFDESRRSSWLPDGPSRPHSRSNSIQQSTAQQFNRSLMSPLERENTPLDDVKEYEPLFPEDDNKVKRPASTAEEHGPRHHFPSKDIWEDVPESMQYQTTVGTPQIEEFSRPEAEHEPSEIFEGVEAEKARHQRLAPPSAEMKTGFNKDIMSEKKLGRPSVRHRFPSQDTWEDTPDSLMYTTELSHEQQNQSNPDQESSPTEVKCVPSIPERPKPQVPVRPGAKSRTSEEEMTFPKTKPPVPSRPVGSKISALRGAFMTDLESRLKTGPQAVPKPQEEEEEKEEKAPLVDARKGRARGPSRRKPGASSSPAGAVSEQPRSAPKVSFVSAVTIWEINEDGSVSVPTKGNKTEPTKSAEPEKSVKAEDTPVESEPETKIEKAIEPVTSEEKDAPIEEKASATAA</sequence>
<feature type="compositionally biased region" description="Low complexity" evidence="1">
    <location>
        <begin position="165"/>
        <end position="175"/>
    </location>
</feature>
<accession>A0A6A6UP75</accession>
<gene>
    <name evidence="2" type="ORF">BT63DRAFT_410520</name>
</gene>
<dbReference type="AlphaFoldDB" id="A0A6A6UP75"/>
<feature type="region of interest" description="Disordered" evidence="1">
    <location>
        <begin position="1"/>
        <end position="184"/>
    </location>
</feature>
<proteinExistence type="predicted"/>
<reference evidence="2" key="1">
    <citation type="journal article" date="2020" name="Stud. Mycol.">
        <title>101 Dothideomycetes genomes: a test case for predicting lifestyles and emergence of pathogens.</title>
        <authorList>
            <person name="Haridas S."/>
            <person name="Albert R."/>
            <person name="Binder M."/>
            <person name="Bloem J."/>
            <person name="Labutti K."/>
            <person name="Salamov A."/>
            <person name="Andreopoulos B."/>
            <person name="Baker S."/>
            <person name="Barry K."/>
            <person name="Bills G."/>
            <person name="Bluhm B."/>
            <person name="Cannon C."/>
            <person name="Castanera R."/>
            <person name="Culley D."/>
            <person name="Daum C."/>
            <person name="Ezra D."/>
            <person name="Gonzalez J."/>
            <person name="Henrissat B."/>
            <person name="Kuo A."/>
            <person name="Liang C."/>
            <person name="Lipzen A."/>
            <person name="Lutzoni F."/>
            <person name="Magnuson J."/>
            <person name="Mondo S."/>
            <person name="Nolan M."/>
            <person name="Ohm R."/>
            <person name="Pangilinan J."/>
            <person name="Park H.-J."/>
            <person name="Ramirez L."/>
            <person name="Alfaro M."/>
            <person name="Sun H."/>
            <person name="Tritt A."/>
            <person name="Yoshinaga Y."/>
            <person name="Zwiers L.-H."/>
            <person name="Turgeon B."/>
            <person name="Goodwin S."/>
            <person name="Spatafora J."/>
            <person name="Crous P."/>
            <person name="Grigoriev I."/>
        </authorList>
    </citation>
    <scope>NUCLEOTIDE SEQUENCE</scope>
    <source>
        <strain evidence="2">CBS 115976</strain>
    </source>
</reference>
<feature type="compositionally biased region" description="Basic and acidic residues" evidence="1">
    <location>
        <begin position="498"/>
        <end position="513"/>
    </location>
</feature>
<feature type="region of interest" description="Disordered" evidence="1">
    <location>
        <begin position="337"/>
        <end position="748"/>
    </location>
</feature>
<evidence type="ECO:0000313" key="2">
    <source>
        <dbReference type="EMBL" id="KAF2673526.1"/>
    </source>
</evidence>
<feature type="region of interest" description="Disordered" evidence="1">
    <location>
        <begin position="760"/>
        <end position="827"/>
    </location>
</feature>
<feature type="compositionally biased region" description="Polar residues" evidence="1">
    <location>
        <begin position="447"/>
        <end position="463"/>
    </location>
</feature>
<keyword evidence="3" id="KW-1185">Reference proteome</keyword>